<comment type="caution">
    <text evidence="1">The sequence shown here is derived from an EMBL/GenBank/DDBJ whole genome shotgun (WGS) entry which is preliminary data.</text>
</comment>
<proteinExistence type="predicted"/>
<name>A0ABD6BLJ3_9EURY</name>
<accession>A0ABD6BLJ3</accession>
<evidence type="ECO:0000313" key="2">
    <source>
        <dbReference type="Proteomes" id="UP001597076"/>
    </source>
</evidence>
<organism evidence="1 2">
    <name type="scientific">Haloarchaeobius amylolyticus</name>
    <dbReference type="NCBI Taxonomy" id="1198296"/>
    <lineage>
        <taxon>Archaea</taxon>
        <taxon>Methanobacteriati</taxon>
        <taxon>Methanobacteriota</taxon>
        <taxon>Stenosarchaea group</taxon>
        <taxon>Halobacteria</taxon>
        <taxon>Halobacteriales</taxon>
        <taxon>Halorubellaceae</taxon>
        <taxon>Haloarchaeobius</taxon>
    </lineage>
</organism>
<protein>
    <submittedName>
        <fullName evidence="1">Uncharacterized protein</fullName>
    </submittedName>
</protein>
<dbReference type="Proteomes" id="UP001597076">
    <property type="component" value="Unassembled WGS sequence"/>
</dbReference>
<keyword evidence="2" id="KW-1185">Reference proteome</keyword>
<dbReference type="AlphaFoldDB" id="A0ABD6BLJ3"/>
<evidence type="ECO:0000313" key="1">
    <source>
        <dbReference type="EMBL" id="MFD1565464.1"/>
    </source>
</evidence>
<dbReference type="RefSeq" id="WP_390290459.1">
    <property type="nucleotide sequence ID" value="NZ_JBHUDI010000011.1"/>
</dbReference>
<dbReference type="EMBL" id="JBHUDI010000011">
    <property type="protein sequence ID" value="MFD1565464.1"/>
    <property type="molecule type" value="Genomic_DNA"/>
</dbReference>
<gene>
    <name evidence="1" type="ORF">ACFR99_18160</name>
</gene>
<sequence>MAIPGYDASTVAEYTLEHAGARVDLVANVVPEAFGLAQSDSEPPSTALGEPVDLVACDELRAVEALRLVLDYDPTALPPGASPTDVAVAVETGDEWQRLHSAVDLEDTTVTAVLNEQPPGSTVVAVYDDRGEETGE</sequence>
<reference evidence="1 2" key="1">
    <citation type="journal article" date="2019" name="Int. J. Syst. Evol. Microbiol.">
        <title>The Global Catalogue of Microorganisms (GCM) 10K type strain sequencing project: providing services to taxonomists for standard genome sequencing and annotation.</title>
        <authorList>
            <consortium name="The Broad Institute Genomics Platform"/>
            <consortium name="The Broad Institute Genome Sequencing Center for Infectious Disease"/>
            <person name="Wu L."/>
            <person name="Ma J."/>
        </authorList>
    </citation>
    <scope>NUCLEOTIDE SEQUENCE [LARGE SCALE GENOMIC DNA]</scope>
    <source>
        <strain evidence="1 2">CGMCC 1.12230</strain>
    </source>
</reference>